<protein>
    <submittedName>
        <fullName evidence="1">Uncharacterized protein</fullName>
    </submittedName>
</protein>
<evidence type="ECO:0000313" key="1">
    <source>
        <dbReference type="EMBL" id="KFO25291.1"/>
    </source>
</evidence>
<accession>A0A091DR74</accession>
<evidence type="ECO:0000313" key="2">
    <source>
        <dbReference type="Proteomes" id="UP000028990"/>
    </source>
</evidence>
<name>A0A091DR74_FUKDA</name>
<dbReference type="Proteomes" id="UP000028990">
    <property type="component" value="Unassembled WGS sequence"/>
</dbReference>
<dbReference type="AlphaFoldDB" id="A0A091DR74"/>
<sequence>MRKRVYTDHTDIKKNCSMKNIVMDDDDDGDDEDGGGNYQKIESDMYTIVQFLEQKDGSRKAEKQGMEVVFTWLLIGVA</sequence>
<reference evidence="1 2" key="1">
    <citation type="submission" date="2013-11" db="EMBL/GenBank/DDBJ databases">
        <title>The Damaraland mole rat (Fukomys damarensis) genome and evolution of African mole rats.</title>
        <authorList>
            <person name="Gladyshev V.N."/>
            <person name="Fang X."/>
        </authorList>
    </citation>
    <scope>NUCLEOTIDE SEQUENCE [LARGE SCALE GENOMIC DNA]</scope>
    <source>
        <tissue evidence="1">Liver</tissue>
    </source>
</reference>
<dbReference type="EMBL" id="KN123376">
    <property type="protein sequence ID" value="KFO25291.1"/>
    <property type="molecule type" value="Genomic_DNA"/>
</dbReference>
<organism evidence="1 2">
    <name type="scientific">Fukomys damarensis</name>
    <name type="common">Damaraland mole rat</name>
    <name type="synonym">Cryptomys damarensis</name>
    <dbReference type="NCBI Taxonomy" id="885580"/>
    <lineage>
        <taxon>Eukaryota</taxon>
        <taxon>Metazoa</taxon>
        <taxon>Chordata</taxon>
        <taxon>Craniata</taxon>
        <taxon>Vertebrata</taxon>
        <taxon>Euteleostomi</taxon>
        <taxon>Mammalia</taxon>
        <taxon>Eutheria</taxon>
        <taxon>Euarchontoglires</taxon>
        <taxon>Glires</taxon>
        <taxon>Rodentia</taxon>
        <taxon>Hystricomorpha</taxon>
        <taxon>Bathyergidae</taxon>
        <taxon>Fukomys</taxon>
    </lineage>
</organism>
<gene>
    <name evidence="1" type="ORF">H920_13319</name>
</gene>
<keyword evidence="2" id="KW-1185">Reference proteome</keyword>
<proteinExistence type="predicted"/>